<dbReference type="Proteomes" id="UP000814033">
    <property type="component" value="Unassembled WGS sequence"/>
</dbReference>
<comment type="caution">
    <text evidence="1">The sequence shown here is derived from an EMBL/GenBank/DDBJ whole genome shotgun (WGS) entry which is preliminary data.</text>
</comment>
<evidence type="ECO:0000313" key="2">
    <source>
        <dbReference type="Proteomes" id="UP000814033"/>
    </source>
</evidence>
<sequence>MPSQVDFPSTDAGAVAPPMPQQRPPHLPFRRISLPSAPNLMLDRQSVVSMASFDSLPEEGSTPGSAAPRSPARKPKSRPTSMDQQRRAMRRREVRLPNEQRDAKRRKVIEEFYETERTYVEGLDLIYSHFLTPIIASLDTPQPLLDRSELTSVFSNFIDIWNLHRAFFSSLHEHLHPPTSSSSTLDASVTPPPLSPILLSHFPYLSLYTPFVTSFHTSVSSLTGLLTSNAAFSTFLARQEADPRCGRLKLRDWLLTIVQRCPRYLLLLKDLIGCTDESDPERSSLMAAHSLVSKITVSLNTSLHTHAQTLALLGLQRSTPNLPFQLIAPGRTFLKRGSLLQFERGSFPKERDFLLFSDSLIWLANLDKGDNELAERWDYMAGVGMGKGRPSGARPPMLRSRSRSEAELSVMRNRLRDSPASRSAVSPISPTSPVSAPAMRPSASAASVLKMKKRQASSGAGEEKWWFKGRAELVDLEVVVTPAAEVGEETRFEILSPEGSFAVYAATEEERDEWTTAIRNAKASLLVSLHVTNPNSTLTSSASTNHIRRTLQALPHLPEEDARQPKRGKVEHFVPAVWIPDGKTESCMRCGRTFGWRRRRHHCRLCGRCVCASCSGSTFFISESNSKDTGKPARACDACYETVFPVITPSASPHVPSVTPTFSLSHFPSWHSTPALSIPMASRPPSLLMAIDRNSPKRPLARIEDLSDVAPTPVEGGDDGPSHPVIRIRPASRPRSFHHILEDFRDESLIGAPSPATSHFSAHTEESADAASSTHPHHTDGDTDADPPISQSFGSQLSSEAAGPSPQYENTVRRAKRFSLPAVGLQTTPVTARANATGDGLAKRFSLVLGGRGAGSRTVRAKARDEGGSPGTLKHGAAAVKLSELLGRRKSAAAS</sequence>
<proteinExistence type="predicted"/>
<organism evidence="1 2">
    <name type="scientific">Auriscalpium vulgare</name>
    <dbReference type="NCBI Taxonomy" id="40419"/>
    <lineage>
        <taxon>Eukaryota</taxon>
        <taxon>Fungi</taxon>
        <taxon>Dikarya</taxon>
        <taxon>Basidiomycota</taxon>
        <taxon>Agaricomycotina</taxon>
        <taxon>Agaricomycetes</taxon>
        <taxon>Russulales</taxon>
        <taxon>Auriscalpiaceae</taxon>
        <taxon>Auriscalpium</taxon>
    </lineage>
</organism>
<reference evidence="1" key="1">
    <citation type="submission" date="2021-02" db="EMBL/GenBank/DDBJ databases">
        <authorList>
            <consortium name="DOE Joint Genome Institute"/>
            <person name="Ahrendt S."/>
            <person name="Looney B.P."/>
            <person name="Miyauchi S."/>
            <person name="Morin E."/>
            <person name="Drula E."/>
            <person name="Courty P.E."/>
            <person name="Chicoki N."/>
            <person name="Fauchery L."/>
            <person name="Kohler A."/>
            <person name="Kuo A."/>
            <person name="Labutti K."/>
            <person name="Pangilinan J."/>
            <person name="Lipzen A."/>
            <person name="Riley R."/>
            <person name="Andreopoulos W."/>
            <person name="He G."/>
            <person name="Johnson J."/>
            <person name="Barry K.W."/>
            <person name="Grigoriev I.V."/>
            <person name="Nagy L."/>
            <person name="Hibbett D."/>
            <person name="Henrissat B."/>
            <person name="Matheny P.B."/>
            <person name="Labbe J."/>
            <person name="Martin F."/>
        </authorList>
    </citation>
    <scope>NUCLEOTIDE SEQUENCE</scope>
    <source>
        <strain evidence="1">FP105234-sp</strain>
    </source>
</reference>
<name>A0ACB8REE8_9AGAM</name>
<gene>
    <name evidence="1" type="ORF">FA95DRAFT_1500276</name>
</gene>
<reference evidence="1" key="2">
    <citation type="journal article" date="2022" name="New Phytol.">
        <title>Evolutionary transition to the ectomycorrhizal habit in the genomes of a hyperdiverse lineage of mushroom-forming fungi.</title>
        <authorList>
            <person name="Looney B."/>
            <person name="Miyauchi S."/>
            <person name="Morin E."/>
            <person name="Drula E."/>
            <person name="Courty P.E."/>
            <person name="Kohler A."/>
            <person name="Kuo A."/>
            <person name="LaButti K."/>
            <person name="Pangilinan J."/>
            <person name="Lipzen A."/>
            <person name="Riley R."/>
            <person name="Andreopoulos W."/>
            <person name="He G."/>
            <person name="Johnson J."/>
            <person name="Nolan M."/>
            <person name="Tritt A."/>
            <person name="Barry K.W."/>
            <person name="Grigoriev I.V."/>
            <person name="Nagy L.G."/>
            <person name="Hibbett D."/>
            <person name="Henrissat B."/>
            <person name="Matheny P.B."/>
            <person name="Labbe J."/>
            <person name="Martin F.M."/>
        </authorList>
    </citation>
    <scope>NUCLEOTIDE SEQUENCE</scope>
    <source>
        <strain evidence="1">FP105234-sp</strain>
    </source>
</reference>
<keyword evidence="2" id="KW-1185">Reference proteome</keyword>
<protein>
    <submittedName>
        <fullName evidence="1">Uncharacterized protein</fullName>
    </submittedName>
</protein>
<evidence type="ECO:0000313" key="1">
    <source>
        <dbReference type="EMBL" id="KAI0042272.1"/>
    </source>
</evidence>
<accession>A0ACB8REE8</accession>
<dbReference type="EMBL" id="MU276075">
    <property type="protein sequence ID" value="KAI0042272.1"/>
    <property type="molecule type" value="Genomic_DNA"/>
</dbReference>